<dbReference type="OrthoDB" id="9804686at2"/>
<dbReference type="Gene3D" id="2.160.20.10">
    <property type="entry name" value="Single-stranded right-handed beta-helix, Pectin lyase-like"/>
    <property type="match status" value="1"/>
</dbReference>
<accession>A0A2K4ZG07</accession>
<dbReference type="PANTHER" id="PTHR31321:SF57">
    <property type="entry name" value="PECTINESTERASE 53-RELATED"/>
    <property type="match status" value="1"/>
</dbReference>
<keyword evidence="8" id="KW-1185">Reference proteome</keyword>
<dbReference type="Proteomes" id="UP000236311">
    <property type="component" value="Unassembled WGS sequence"/>
</dbReference>
<dbReference type="Pfam" id="PF01095">
    <property type="entry name" value="Pectinesterase"/>
    <property type="match status" value="2"/>
</dbReference>
<comment type="pathway">
    <text evidence="5">Glycan metabolism; pectin degradation; 2-dehydro-3-deoxy-D-gluconate from pectin: step 1/5.</text>
</comment>
<dbReference type="InterPro" id="IPR033131">
    <property type="entry name" value="Pectinesterase_Asp_AS"/>
</dbReference>
<keyword evidence="2 5" id="KW-0378">Hydrolase</keyword>
<sequence>MRLTVGKGGQFDKIGEALQYAQDCGEEERIIHIFPGVYYEKLEIRQEGLILEGESAEDTIITYDDYANALMPDGEKRGTFRSYTMLVDAPRVRLVNLTIENSAAPQNIVGQAIALYAEGEGIVVQNCRLLGAQDTLFTGPLPPKEVMPGGFRGPKEFAPRVNGRQYYENCYICGTVDFIFGSATAYFENCTLESLPRKEGYVTAGSSPEGQKYGYIFSHCRFVGGAPENSIYLGRPWRDFAKVVILNSYLGSHIRWEGWHDWDKERAHETAFYAEYHNEGPGAEGERVSWAHVLTDEEAEEYTKEKVFAGGSPVGD</sequence>
<dbReference type="PANTHER" id="PTHR31321">
    <property type="entry name" value="ACYL-COA THIOESTER HYDROLASE YBHC-RELATED"/>
    <property type="match status" value="1"/>
</dbReference>
<evidence type="ECO:0000313" key="8">
    <source>
        <dbReference type="Proteomes" id="UP000236311"/>
    </source>
</evidence>
<dbReference type="AlphaFoldDB" id="A0A2K4ZG07"/>
<feature type="active site" evidence="4">
    <location>
        <position position="177"/>
    </location>
</feature>
<evidence type="ECO:0000256" key="3">
    <source>
        <dbReference type="ARBA" id="ARBA00023085"/>
    </source>
</evidence>
<dbReference type="GO" id="GO:0042545">
    <property type="term" value="P:cell wall modification"/>
    <property type="evidence" value="ECO:0007669"/>
    <property type="project" value="UniProtKB-UniRule"/>
</dbReference>
<keyword evidence="3 5" id="KW-0063">Aspartyl esterase</keyword>
<evidence type="ECO:0000256" key="4">
    <source>
        <dbReference type="PROSITE-ProRule" id="PRU10040"/>
    </source>
</evidence>
<evidence type="ECO:0000259" key="6">
    <source>
        <dbReference type="Pfam" id="PF01095"/>
    </source>
</evidence>
<dbReference type="GO" id="GO:0045490">
    <property type="term" value="P:pectin catabolic process"/>
    <property type="evidence" value="ECO:0007669"/>
    <property type="project" value="UniProtKB-UniRule"/>
</dbReference>
<evidence type="ECO:0000256" key="1">
    <source>
        <dbReference type="ARBA" id="ARBA00008891"/>
    </source>
</evidence>
<reference evidence="7 8" key="1">
    <citation type="submission" date="2018-01" db="EMBL/GenBank/DDBJ databases">
        <authorList>
            <person name="Gaut B.S."/>
            <person name="Morton B.R."/>
            <person name="Clegg M.T."/>
            <person name="Duvall M.R."/>
        </authorList>
    </citation>
    <scope>NUCLEOTIDE SEQUENCE [LARGE SCALE GENOMIC DNA]</scope>
    <source>
        <strain evidence="7">GP69</strain>
    </source>
</reference>
<proteinExistence type="inferred from homology"/>
<dbReference type="RefSeq" id="WP_103239478.1">
    <property type="nucleotide sequence ID" value="NZ_CANRXC010000008.1"/>
</dbReference>
<dbReference type="InterPro" id="IPR011050">
    <property type="entry name" value="Pectin_lyase_fold/virulence"/>
</dbReference>
<dbReference type="GO" id="GO:0009279">
    <property type="term" value="C:cell outer membrane"/>
    <property type="evidence" value="ECO:0007669"/>
    <property type="project" value="TreeGrafter"/>
</dbReference>
<comment type="catalytic activity">
    <reaction evidence="5">
        <text>[(1-&gt;4)-alpha-D-galacturonosyl methyl ester](n) + n H2O = [(1-&gt;4)-alpha-D-galacturonosyl](n) + n methanol + n H(+)</text>
        <dbReference type="Rhea" id="RHEA:22380"/>
        <dbReference type="Rhea" id="RHEA-COMP:14570"/>
        <dbReference type="Rhea" id="RHEA-COMP:14573"/>
        <dbReference type="ChEBI" id="CHEBI:15377"/>
        <dbReference type="ChEBI" id="CHEBI:15378"/>
        <dbReference type="ChEBI" id="CHEBI:17790"/>
        <dbReference type="ChEBI" id="CHEBI:140522"/>
        <dbReference type="ChEBI" id="CHEBI:140523"/>
        <dbReference type="EC" id="3.1.1.11"/>
    </reaction>
</comment>
<dbReference type="SUPFAM" id="SSF51126">
    <property type="entry name" value="Pectin lyase-like"/>
    <property type="match status" value="1"/>
</dbReference>
<feature type="domain" description="Pectinesterase catalytic" evidence="6">
    <location>
        <begin position="163"/>
        <end position="308"/>
    </location>
</feature>
<dbReference type="EC" id="3.1.1.11" evidence="5"/>
<dbReference type="GO" id="GO:0030599">
    <property type="term" value="F:pectinesterase activity"/>
    <property type="evidence" value="ECO:0007669"/>
    <property type="project" value="UniProtKB-UniRule"/>
</dbReference>
<dbReference type="UniPathway" id="UPA00545">
    <property type="reaction ID" value="UER00823"/>
</dbReference>
<name>A0A2K4ZG07_9FIRM</name>
<evidence type="ECO:0000256" key="2">
    <source>
        <dbReference type="ARBA" id="ARBA00022801"/>
    </source>
</evidence>
<organism evidence="7 8">
    <name type="scientific">Acetatifactor muris</name>
    <dbReference type="NCBI Taxonomy" id="879566"/>
    <lineage>
        <taxon>Bacteria</taxon>
        <taxon>Bacillati</taxon>
        <taxon>Bacillota</taxon>
        <taxon>Clostridia</taxon>
        <taxon>Lachnospirales</taxon>
        <taxon>Lachnospiraceae</taxon>
        <taxon>Acetatifactor</taxon>
    </lineage>
</organism>
<comment type="similarity">
    <text evidence="1">Belongs to the pectinesterase family.</text>
</comment>
<dbReference type="EMBL" id="OFSM01000009">
    <property type="protein sequence ID" value="SOY29382.1"/>
    <property type="molecule type" value="Genomic_DNA"/>
</dbReference>
<protein>
    <recommendedName>
        <fullName evidence="5">Pectinesterase</fullName>
        <ecNumber evidence="5">3.1.1.11</ecNumber>
    </recommendedName>
</protein>
<evidence type="ECO:0000313" key="7">
    <source>
        <dbReference type="EMBL" id="SOY29382.1"/>
    </source>
</evidence>
<dbReference type="InterPro" id="IPR012334">
    <property type="entry name" value="Pectin_lyas_fold"/>
</dbReference>
<dbReference type="InterPro" id="IPR000070">
    <property type="entry name" value="Pectinesterase_cat"/>
</dbReference>
<gene>
    <name evidence="7" type="primary">pemA_3</name>
    <name evidence="7" type="ORF">AMURIS_02097</name>
</gene>
<evidence type="ECO:0000256" key="5">
    <source>
        <dbReference type="RuleBase" id="RU000589"/>
    </source>
</evidence>
<dbReference type="PROSITE" id="PS00503">
    <property type="entry name" value="PECTINESTERASE_2"/>
    <property type="match status" value="1"/>
</dbReference>
<feature type="domain" description="Pectinesterase catalytic" evidence="6">
    <location>
        <begin position="8"/>
        <end position="138"/>
    </location>
</feature>